<accession>A0A915J0W2</accession>
<reference evidence="2" key="1">
    <citation type="submission" date="2022-11" db="UniProtKB">
        <authorList>
            <consortium name="WormBaseParasite"/>
        </authorList>
    </citation>
    <scope>IDENTIFICATION</scope>
</reference>
<dbReference type="AlphaFoldDB" id="A0A915J0W2"/>
<evidence type="ECO:0000313" key="1">
    <source>
        <dbReference type="Proteomes" id="UP000887565"/>
    </source>
</evidence>
<protein>
    <submittedName>
        <fullName evidence="2">Uncharacterized protein</fullName>
    </submittedName>
</protein>
<organism evidence="1 2">
    <name type="scientific">Romanomermis culicivorax</name>
    <name type="common">Nematode worm</name>
    <dbReference type="NCBI Taxonomy" id="13658"/>
    <lineage>
        <taxon>Eukaryota</taxon>
        <taxon>Metazoa</taxon>
        <taxon>Ecdysozoa</taxon>
        <taxon>Nematoda</taxon>
        <taxon>Enoplea</taxon>
        <taxon>Dorylaimia</taxon>
        <taxon>Mermithida</taxon>
        <taxon>Mermithoidea</taxon>
        <taxon>Mermithidae</taxon>
        <taxon>Romanomermis</taxon>
    </lineage>
</organism>
<dbReference type="Proteomes" id="UP000887565">
    <property type="component" value="Unplaced"/>
</dbReference>
<evidence type="ECO:0000313" key="2">
    <source>
        <dbReference type="WBParaSite" id="nRc.2.0.1.t19332-RA"/>
    </source>
</evidence>
<proteinExistence type="predicted"/>
<sequence length="271" mass="31177">MQLDMEQYLKYNVTRINSRVPQESNEDYCKSIDSRITVQRCKYDVNVNVMKMQSSYDGYTKSHILTESYKLFCIHNTHNDTTTKSTTTICILARKKKLRRGGWYIKRMADCTGWPTVPAGRLKHMVECAVWPKAYYYFSIHGFSCVKSAWAFAFVENQCKNILYMIRFINYFKLNSATCYTRLSSTVGHVLQLATRYSRPAGAVGQPVQLTRRHSRSPGLLRNSSIILNHACVHKSITILKRVLRRDAHNPTNTMCTMPVESSSSAEPFVL</sequence>
<keyword evidence="1" id="KW-1185">Reference proteome</keyword>
<name>A0A915J0W2_ROMCU</name>
<dbReference type="WBParaSite" id="nRc.2.0.1.t19332-RA">
    <property type="protein sequence ID" value="nRc.2.0.1.t19332-RA"/>
    <property type="gene ID" value="nRc.2.0.1.g19332"/>
</dbReference>